<accession>A0A5K3FUZ2</accession>
<sequence length="92" mass="10290">MTSQDHKSGAVHPSPPRWPCRLLYVVPHSCPYMVGCLSSSHDIGTQRETGLAGASVAQYVYTLRRHHISPPRWPLCPLYITPHSNARCQGIR</sequence>
<organism evidence="1">
    <name type="scientific">Mesocestoides corti</name>
    <name type="common">Flatworm</name>
    <dbReference type="NCBI Taxonomy" id="53468"/>
    <lineage>
        <taxon>Eukaryota</taxon>
        <taxon>Metazoa</taxon>
        <taxon>Spiralia</taxon>
        <taxon>Lophotrochozoa</taxon>
        <taxon>Platyhelminthes</taxon>
        <taxon>Cestoda</taxon>
        <taxon>Eucestoda</taxon>
        <taxon>Cyclophyllidea</taxon>
        <taxon>Mesocestoididae</taxon>
        <taxon>Mesocestoides</taxon>
    </lineage>
</organism>
<reference evidence="1" key="1">
    <citation type="submission" date="2019-11" db="UniProtKB">
        <authorList>
            <consortium name="WormBaseParasite"/>
        </authorList>
    </citation>
    <scope>IDENTIFICATION</scope>
</reference>
<protein>
    <submittedName>
        <fullName evidence="1">Uncharacterized protein</fullName>
    </submittedName>
</protein>
<dbReference type="WBParaSite" id="MCU_011585-RA">
    <property type="protein sequence ID" value="MCU_011585-RA"/>
    <property type="gene ID" value="MCU_011585"/>
</dbReference>
<proteinExistence type="predicted"/>
<evidence type="ECO:0000313" key="1">
    <source>
        <dbReference type="WBParaSite" id="MCU_011585-RA"/>
    </source>
</evidence>
<name>A0A5K3FUZ2_MESCO</name>
<dbReference type="AlphaFoldDB" id="A0A5K3FUZ2"/>